<feature type="transmembrane region" description="Helical" evidence="2">
    <location>
        <begin position="217"/>
        <end position="235"/>
    </location>
</feature>
<name>A0A919GFM1_9ACTN</name>
<evidence type="ECO:0000313" key="4">
    <source>
        <dbReference type="EMBL" id="GHH83189.1"/>
    </source>
</evidence>
<gene>
    <name evidence="4" type="ORF">GCM10018793_44660</name>
</gene>
<feature type="compositionally biased region" description="Basic and acidic residues" evidence="1">
    <location>
        <begin position="128"/>
        <end position="138"/>
    </location>
</feature>
<keyword evidence="5" id="KW-1185">Reference proteome</keyword>
<feature type="transmembrane region" description="Helical" evidence="2">
    <location>
        <begin position="159"/>
        <end position="181"/>
    </location>
</feature>
<feature type="transmembrane region" description="Helical" evidence="2">
    <location>
        <begin position="242"/>
        <end position="262"/>
    </location>
</feature>
<dbReference type="Proteomes" id="UP000603708">
    <property type="component" value="Unassembled WGS sequence"/>
</dbReference>
<feature type="transmembrane region" description="Helical" evidence="2">
    <location>
        <begin position="274"/>
        <end position="292"/>
    </location>
</feature>
<reference evidence="4" key="1">
    <citation type="journal article" date="2014" name="Int. J. Syst. Evol. Microbiol.">
        <title>Complete genome sequence of Corynebacterium casei LMG S-19264T (=DSM 44701T), isolated from a smear-ripened cheese.</title>
        <authorList>
            <consortium name="US DOE Joint Genome Institute (JGI-PGF)"/>
            <person name="Walter F."/>
            <person name="Albersmeier A."/>
            <person name="Kalinowski J."/>
            <person name="Ruckert C."/>
        </authorList>
    </citation>
    <scope>NUCLEOTIDE SEQUENCE</scope>
    <source>
        <strain evidence="4">JCM 5069</strain>
    </source>
</reference>
<keyword evidence="2" id="KW-0472">Membrane</keyword>
<feature type="compositionally biased region" description="Low complexity" evidence="1">
    <location>
        <begin position="73"/>
        <end position="93"/>
    </location>
</feature>
<proteinExistence type="predicted"/>
<keyword evidence="2" id="KW-0812">Transmembrane</keyword>
<dbReference type="InterPro" id="IPR006976">
    <property type="entry name" value="VanZ-like"/>
</dbReference>
<feature type="compositionally biased region" description="Basic and acidic residues" evidence="1">
    <location>
        <begin position="17"/>
        <end position="30"/>
    </location>
</feature>
<feature type="domain" description="VanZ-like" evidence="3">
    <location>
        <begin position="170"/>
        <end position="285"/>
    </location>
</feature>
<evidence type="ECO:0000256" key="2">
    <source>
        <dbReference type="SAM" id="Phobius"/>
    </source>
</evidence>
<dbReference type="Pfam" id="PF04892">
    <property type="entry name" value="VanZ"/>
    <property type="match status" value="1"/>
</dbReference>
<dbReference type="RefSeq" id="WP_373317035.1">
    <property type="nucleotide sequence ID" value="NZ_BNCD01000013.1"/>
</dbReference>
<dbReference type="AlphaFoldDB" id="A0A919GFM1"/>
<feature type="compositionally biased region" description="Low complexity" evidence="1">
    <location>
        <begin position="139"/>
        <end position="148"/>
    </location>
</feature>
<comment type="caution">
    <text evidence="4">The sequence shown here is derived from an EMBL/GenBank/DDBJ whole genome shotgun (WGS) entry which is preliminary data.</text>
</comment>
<dbReference type="PANTHER" id="PTHR36834">
    <property type="entry name" value="MEMBRANE PROTEIN-RELATED"/>
    <property type="match status" value="1"/>
</dbReference>
<reference evidence="4" key="2">
    <citation type="submission" date="2020-09" db="EMBL/GenBank/DDBJ databases">
        <authorList>
            <person name="Sun Q."/>
            <person name="Ohkuma M."/>
        </authorList>
    </citation>
    <scope>NUCLEOTIDE SEQUENCE</scope>
    <source>
        <strain evidence="4">JCM 5069</strain>
    </source>
</reference>
<dbReference type="PANTHER" id="PTHR36834:SF1">
    <property type="entry name" value="INTEGRAL MEMBRANE PROTEIN"/>
    <property type="match status" value="1"/>
</dbReference>
<dbReference type="InterPro" id="IPR053150">
    <property type="entry name" value="Teicoplanin_resist-assoc"/>
</dbReference>
<sequence>MARKVELFGFEIGKALRRNEDKPGREEGRTAGRGGGTTARGGGTARGRSPAGGRGPRKGGNGGESGRGGKGGASRTASATRSATSAKETASTEQARRTGPAKRDKPSGQAKPGKPEKREKREKRGNREKKAGSPEKATKASGTAQAAQAAPRIPTVVRVLVMLVAFAAMVAFAVVLAKLTLVPSPASVPLTHNNLRPGDSIRAYIDQPGFRDTVKQIGGNLLLGVPFGLLLPVLFPRARGLLRVAVITALVMLLVELVQGALVTGRAFDIDDVILNTAGALIGYLPLGRRMGRAVHPRRRHWWHRFSKRRATG</sequence>
<organism evidence="4 5">
    <name type="scientific">Streptomyces sulfonofaciens</name>
    <dbReference type="NCBI Taxonomy" id="68272"/>
    <lineage>
        <taxon>Bacteria</taxon>
        <taxon>Bacillati</taxon>
        <taxon>Actinomycetota</taxon>
        <taxon>Actinomycetes</taxon>
        <taxon>Kitasatosporales</taxon>
        <taxon>Streptomycetaceae</taxon>
        <taxon>Streptomyces</taxon>
    </lineage>
</organism>
<evidence type="ECO:0000256" key="1">
    <source>
        <dbReference type="SAM" id="MobiDB-lite"/>
    </source>
</evidence>
<accession>A0A919GFM1</accession>
<evidence type="ECO:0000313" key="5">
    <source>
        <dbReference type="Proteomes" id="UP000603708"/>
    </source>
</evidence>
<feature type="region of interest" description="Disordered" evidence="1">
    <location>
        <begin position="1"/>
        <end position="148"/>
    </location>
</feature>
<dbReference type="EMBL" id="BNCD01000013">
    <property type="protein sequence ID" value="GHH83189.1"/>
    <property type="molecule type" value="Genomic_DNA"/>
</dbReference>
<protein>
    <recommendedName>
        <fullName evidence="3">VanZ-like domain-containing protein</fullName>
    </recommendedName>
</protein>
<evidence type="ECO:0000259" key="3">
    <source>
        <dbReference type="Pfam" id="PF04892"/>
    </source>
</evidence>
<keyword evidence="2" id="KW-1133">Transmembrane helix</keyword>
<feature type="compositionally biased region" description="Gly residues" evidence="1">
    <location>
        <begin position="31"/>
        <end position="72"/>
    </location>
</feature>